<dbReference type="Proteomes" id="UP000198397">
    <property type="component" value="Unassembled WGS sequence"/>
</dbReference>
<dbReference type="Gene3D" id="3.40.720.10">
    <property type="entry name" value="Alkaline Phosphatase, subunit A"/>
    <property type="match status" value="1"/>
</dbReference>
<reference evidence="1 2" key="1">
    <citation type="submission" date="2017-06" db="EMBL/GenBank/DDBJ databases">
        <authorList>
            <person name="Kim H.J."/>
            <person name="Triplett B.A."/>
        </authorList>
    </citation>
    <scope>NUCLEOTIDE SEQUENCE [LARGE SCALE GENOMIC DNA]</scope>
    <source>
        <strain evidence="1 2">DSM 8800</strain>
    </source>
</reference>
<sequence>MQEGEVDFFDDYERGCRRARERFTDQMAFLEDRGWLEDTFVVSTADHGEVFGHHDGRPDHWNHTVDCTEVVEVPVLFYGRDVDIDSPVHLEDLLELWWPHWSTIRDGRLEAERKTDTTEMTVEDKERTEDRLRQLGYLE</sequence>
<gene>
    <name evidence="1" type="ORF">SAMN06264855_12125</name>
</gene>
<keyword evidence="2" id="KW-1185">Reference proteome</keyword>
<name>A0A238XQ15_HALVU</name>
<dbReference type="SUPFAM" id="SSF53649">
    <property type="entry name" value="Alkaline phosphatase-like"/>
    <property type="match status" value="1"/>
</dbReference>
<evidence type="ECO:0008006" key="3">
    <source>
        <dbReference type="Google" id="ProtNLM"/>
    </source>
</evidence>
<protein>
    <recommendedName>
        <fullName evidence="3">Sulfatase</fullName>
    </recommendedName>
</protein>
<dbReference type="EMBL" id="FZNQ01000021">
    <property type="protein sequence ID" value="SNR61037.1"/>
    <property type="molecule type" value="Genomic_DNA"/>
</dbReference>
<evidence type="ECO:0000313" key="1">
    <source>
        <dbReference type="EMBL" id="SNR61037.1"/>
    </source>
</evidence>
<dbReference type="AlphaFoldDB" id="A0A238XQ15"/>
<dbReference type="OrthoDB" id="3164at2157"/>
<accession>A0A238XQ15</accession>
<dbReference type="InterPro" id="IPR017850">
    <property type="entry name" value="Alkaline_phosphatase_core_sf"/>
</dbReference>
<evidence type="ECO:0000313" key="2">
    <source>
        <dbReference type="Proteomes" id="UP000198397"/>
    </source>
</evidence>
<organism evidence="1 2">
    <name type="scientific">Halorubrum vacuolatum</name>
    <name type="common">Natronobacterium vacuolatum</name>
    <dbReference type="NCBI Taxonomy" id="63740"/>
    <lineage>
        <taxon>Archaea</taxon>
        <taxon>Methanobacteriati</taxon>
        <taxon>Methanobacteriota</taxon>
        <taxon>Stenosarchaea group</taxon>
        <taxon>Halobacteria</taxon>
        <taxon>Halobacteriales</taxon>
        <taxon>Haloferacaceae</taxon>
        <taxon>Halorubrum</taxon>
    </lineage>
</organism>
<proteinExistence type="predicted"/>
<dbReference type="RefSeq" id="WP_089385701.1">
    <property type="nucleotide sequence ID" value="NZ_FZNQ01000021.1"/>
</dbReference>